<protein>
    <submittedName>
        <fullName evidence="2">Uncharacterized protein</fullName>
    </submittedName>
</protein>
<name>A0A1D2MI22_ORCCI</name>
<sequence length="234" mass="27259">MAYEIAMKKSYLIIILLIFTLHPSDSVKSRENFQVVHFLDPGDPETQYYTRWNSDQWISWLRGKYREEAEQRRQLNDPSYPTHKLQGSFVNIIMISSFEDFKIAYASDSMPAYTDPQRSDYFWSDYAYPLYVIIRSPNATINVTGAEAANAEEHQTGQRTVYGYNVYNCAEKKLFVNAKIDPDTEEPVHFQTFFPKKVKNPKDKLRIPLSVCTKVSQKRGLLDEIRFQLGSNIL</sequence>
<dbReference type="Proteomes" id="UP000094527">
    <property type="component" value="Unassembled WGS sequence"/>
</dbReference>
<proteinExistence type="predicted"/>
<reference evidence="2 3" key="1">
    <citation type="journal article" date="2016" name="Genome Biol. Evol.">
        <title>Gene Family Evolution Reflects Adaptation to Soil Environmental Stressors in the Genome of the Collembolan Orchesella cincta.</title>
        <authorList>
            <person name="Faddeeva-Vakhrusheva A."/>
            <person name="Derks M.F."/>
            <person name="Anvar S.Y."/>
            <person name="Agamennone V."/>
            <person name="Suring W."/>
            <person name="Smit S."/>
            <person name="van Straalen N.M."/>
            <person name="Roelofs D."/>
        </authorList>
    </citation>
    <scope>NUCLEOTIDE SEQUENCE [LARGE SCALE GENOMIC DNA]</scope>
    <source>
        <tissue evidence="2">Mixed pool</tissue>
    </source>
</reference>
<accession>A0A1D2MI22</accession>
<feature type="chain" id="PRO_5008904066" evidence="1">
    <location>
        <begin position="27"/>
        <end position="234"/>
    </location>
</feature>
<comment type="caution">
    <text evidence="2">The sequence shown here is derived from an EMBL/GenBank/DDBJ whole genome shotgun (WGS) entry which is preliminary data.</text>
</comment>
<evidence type="ECO:0000313" key="3">
    <source>
        <dbReference type="Proteomes" id="UP000094527"/>
    </source>
</evidence>
<organism evidence="2 3">
    <name type="scientific">Orchesella cincta</name>
    <name type="common">Springtail</name>
    <name type="synonym">Podura cincta</name>
    <dbReference type="NCBI Taxonomy" id="48709"/>
    <lineage>
        <taxon>Eukaryota</taxon>
        <taxon>Metazoa</taxon>
        <taxon>Ecdysozoa</taxon>
        <taxon>Arthropoda</taxon>
        <taxon>Hexapoda</taxon>
        <taxon>Collembola</taxon>
        <taxon>Entomobryomorpha</taxon>
        <taxon>Entomobryoidea</taxon>
        <taxon>Orchesellidae</taxon>
        <taxon>Orchesellinae</taxon>
        <taxon>Orchesella</taxon>
    </lineage>
</organism>
<evidence type="ECO:0000256" key="1">
    <source>
        <dbReference type="SAM" id="SignalP"/>
    </source>
</evidence>
<dbReference type="AlphaFoldDB" id="A0A1D2MI22"/>
<gene>
    <name evidence="2" type="ORF">Ocin01_14114</name>
</gene>
<evidence type="ECO:0000313" key="2">
    <source>
        <dbReference type="EMBL" id="ODM92562.1"/>
    </source>
</evidence>
<keyword evidence="1" id="KW-0732">Signal</keyword>
<keyword evidence="3" id="KW-1185">Reference proteome</keyword>
<dbReference type="EMBL" id="LJIJ01001199">
    <property type="protein sequence ID" value="ODM92562.1"/>
    <property type="molecule type" value="Genomic_DNA"/>
</dbReference>
<feature type="signal peptide" evidence="1">
    <location>
        <begin position="1"/>
        <end position="26"/>
    </location>
</feature>